<accession>A0ACB8VRL6</accession>
<keyword evidence="2" id="KW-1185">Reference proteome</keyword>
<gene>
    <name evidence="1" type="ORF">L3Q82_003254</name>
</gene>
<name>A0ACB8VRL6_9TELE</name>
<evidence type="ECO:0000313" key="1">
    <source>
        <dbReference type="EMBL" id="KAI3358256.1"/>
    </source>
</evidence>
<comment type="caution">
    <text evidence="1">The sequence shown here is derived from an EMBL/GenBank/DDBJ whole genome shotgun (WGS) entry which is preliminary data.</text>
</comment>
<organism evidence="1 2">
    <name type="scientific">Scortum barcoo</name>
    <name type="common">barcoo grunter</name>
    <dbReference type="NCBI Taxonomy" id="214431"/>
    <lineage>
        <taxon>Eukaryota</taxon>
        <taxon>Metazoa</taxon>
        <taxon>Chordata</taxon>
        <taxon>Craniata</taxon>
        <taxon>Vertebrata</taxon>
        <taxon>Euteleostomi</taxon>
        <taxon>Actinopterygii</taxon>
        <taxon>Neopterygii</taxon>
        <taxon>Teleostei</taxon>
        <taxon>Neoteleostei</taxon>
        <taxon>Acanthomorphata</taxon>
        <taxon>Eupercaria</taxon>
        <taxon>Centrarchiformes</taxon>
        <taxon>Terapontoidei</taxon>
        <taxon>Terapontidae</taxon>
        <taxon>Scortum</taxon>
    </lineage>
</organism>
<evidence type="ECO:0000313" key="2">
    <source>
        <dbReference type="Proteomes" id="UP000831701"/>
    </source>
</evidence>
<proteinExistence type="predicted"/>
<sequence>MGSGGGAVPRHHSFNQRGGQHAHFLARMNTNSSSNGPPGANGASNVNTSTNSESQRPSIASTCLTRQHSYSEGPHVQRAAIIRRTASLKPQVPPKPLFLPNTATSLVEKTEKYNY</sequence>
<dbReference type="Proteomes" id="UP000831701">
    <property type="component" value="Chromosome 18"/>
</dbReference>
<dbReference type="EMBL" id="CM041548">
    <property type="protein sequence ID" value="KAI3358256.1"/>
    <property type="molecule type" value="Genomic_DNA"/>
</dbReference>
<protein>
    <submittedName>
        <fullName evidence="1">Uncharacterized protein</fullName>
    </submittedName>
</protein>
<reference evidence="1" key="1">
    <citation type="submission" date="2022-04" db="EMBL/GenBank/DDBJ databases">
        <title>Jade perch genome.</title>
        <authorList>
            <person name="Chao B."/>
        </authorList>
    </citation>
    <scope>NUCLEOTIDE SEQUENCE</scope>
    <source>
        <strain evidence="1">CB-2022</strain>
    </source>
</reference>